<feature type="compositionally biased region" description="Low complexity" evidence="15">
    <location>
        <begin position="509"/>
        <end position="518"/>
    </location>
</feature>
<organism evidence="19 20">
    <name type="scientific">Rhypophila decipiens</name>
    <dbReference type="NCBI Taxonomy" id="261697"/>
    <lineage>
        <taxon>Eukaryota</taxon>
        <taxon>Fungi</taxon>
        <taxon>Dikarya</taxon>
        <taxon>Ascomycota</taxon>
        <taxon>Pezizomycotina</taxon>
        <taxon>Sordariomycetes</taxon>
        <taxon>Sordariomycetidae</taxon>
        <taxon>Sordariales</taxon>
        <taxon>Naviculisporaceae</taxon>
        <taxon>Rhypophila</taxon>
    </lineage>
</organism>
<evidence type="ECO:0000256" key="8">
    <source>
        <dbReference type="ARBA" id="ARBA00022729"/>
    </source>
</evidence>
<comment type="subcellular location">
    <subcellularLocation>
        <location evidence="2">Endomembrane system</location>
        <topology evidence="2">Multi-pass membrane protein</topology>
    </subcellularLocation>
</comment>
<dbReference type="InterPro" id="IPR021319">
    <property type="entry name" value="DUF2921"/>
</dbReference>
<evidence type="ECO:0000256" key="4">
    <source>
        <dbReference type="ARBA" id="ARBA00012483"/>
    </source>
</evidence>
<dbReference type="Pfam" id="PF11145">
    <property type="entry name" value="DUF2921"/>
    <property type="match status" value="1"/>
</dbReference>
<protein>
    <recommendedName>
        <fullName evidence="4">RING-type E3 ubiquitin transferase</fullName>
        <ecNumber evidence="4">2.3.2.27</ecNumber>
    </recommendedName>
</protein>
<keyword evidence="6 16" id="KW-0812">Transmembrane</keyword>
<dbReference type="InterPro" id="IPR001841">
    <property type="entry name" value="Znf_RING"/>
</dbReference>
<gene>
    <name evidence="19" type="ORF">QBC37DRAFT_410675</name>
</gene>
<dbReference type="GO" id="GO:0043161">
    <property type="term" value="P:proteasome-mediated ubiquitin-dependent protein catabolic process"/>
    <property type="evidence" value="ECO:0007669"/>
    <property type="project" value="TreeGrafter"/>
</dbReference>
<keyword evidence="5" id="KW-0808">Transferase</keyword>
<evidence type="ECO:0000256" key="1">
    <source>
        <dbReference type="ARBA" id="ARBA00000900"/>
    </source>
</evidence>
<evidence type="ECO:0000256" key="17">
    <source>
        <dbReference type="SAM" id="SignalP"/>
    </source>
</evidence>
<evidence type="ECO:0000256" key="10">
    <source>
        <dbReference type="ARBA" id="ARBA00022786"/>
    </source>
</evidence>
<dbReference type="Gene3D" id="3.30.40.10">
    <property type="entry name" value="Zinc/RING finger domain, C3HC4 (zinc finger)"/>
    <property type="match status" value="1"/>
</dbReference>
<evidence type="ECO:0000256" key="6">
    <source>
        <dbReference type="ARBA" id="ARBA00022692"/>
    </source>
</evidence>
<comment type="pathway">
    <text evidence="3">Protein modification; protein ubiquitination.</text>
</comment>
<dbReference type="Pfam" id="PF13639">
    <property type="entry name" value="zf-RING_2"/>
    <property type="match status" value="1"/>
</dbReference>
<evidence type="ECO:0000256" key="12">
    <source>
        <dbReference type="ARBA" id="ARBA00022989"/>
    </source>
</evidence>
<reference evidence="19" key="1">
    <citation type="journal article" date="2023" name="Mol. Phylogenet. Evol.">
        <title>Genome-scale phylogeny and comparative genomics of the fungal order Sordariales.</title>
        <authorList>
            <person name="Hensen N."/>
            <person name="Bonometti L."/>
            <person name="Westerberg I."/>
            <person name="Brannstrom I.O."/>
            <person name="Guillou S."/>
            <person name="Cros-Aarteil S."/>
            <person name="Calhoun S."/>
            <person name="Haridas S."/>
            <person name="Kuo A."/>
            <person name="Mondo S."/>
            <person name="Pangilinan J."/>
            <person name="Riley R."/>
            <person name="LaButti K."/>
            <person name="Andreopoulos B."/>
            <person name="Lipzen A."/>
            <person name="Chen C."/>
            <person name="Yan M."/>
            <person name="Daum C."/>
            <person name="Ng V."/>
            <person name="Clum A."/>
            <person name="Steindorff A."/>
            <person name="Ohm R.A."/>
            <person name="Martin F."/>
            <person name="Silar P."/>
            <person name="Natvig D.O."/>
            <person name="Lalanne C."/>
            <person name="Gautier V."/>
            <person name="Ament-Velasquez S.L."/>
            <person name="Kruys A."/>
            <person name="Hutchinson M.I."/>
            <person name="Powell A.J."/>
            <person name="Barry K."/>
            <person name="Miller A.N."/>
            <person name="Grigoriev I.V."/>
            <person name="Debuchy R."/>
            <person name="Gladieux P."/>
            <person name="Hiltunen Thoren M."/>
            <person name="Johannesson H."/>
        </authorList>
    </citation>
    <scope>NUCLEOTIDE SEQUENCE</scope>
    <source>
        <strain evidence="19">PSN293</strain>
    </source>
</reference>
<feature type="domain" description="RING-type" evidence="18">
    <location>
        <begin position="798"/>
        <end position="860"/>
    </location>
</feature>
<evidence type="ECO:0000259" key="18">
    <source>
        <dbReference type="PROSITE" id="PS50089"/>
    </source>
</evidence>
<keyword evidence="7" id="KW-0479">Metal-binding</keyword>
<dbReference type="GO" id="GO:0012505">
    <property type="term" value="C:endomembrane system"/>
    <property type="evidence" value="ECO:0007669"/>
    <property type="project" value="UniProtKB-SubCell"/>
</dbReference>
<evidence type="ECO:0000256" key="7">
    <source>
        <dbReference type="ARBA" id="ARBA00022723"/>
    </source>
</evidence>
<keyword evidence="11" id="KW-0862">Zinc</keyword>
<feature type="signal peptide" evidence="17">
    <location>
        <begin position="1"/>
        <end position="24"/>
    </location>
</feature>
<feature type="transmembrane region" description="Helical" evidence="16">
    <location>
        <begin position="584"/>
        <end position="606"/>
    </location>
</feature>
<proteinExistence type="predicted"/>
<dbReference type="EC" id="2.3.2.27" evidence="4"/>
<dbReference type="EMBL" id="MU858049">
    <property type="protein sequence ID" value="KAK4219272.1"/>
    <property type="molecule type" value="Genomic_DNA"/>
</dbReference>
<feature type="compositionally biased region" description="Polar residues" evidence="15">
    <location>
        <begin position="749"/>
        <end position="763"/>
    </location>
</feature>
<dbReference type="AlphaFoldDB" id="A0AAN6YM88"/>
<evidence type="ECO:0000256" key="14">
    <source>
        <dbReference type="PROSITE-ProRule" id="PRU00175"/>
    </source>
</evidence>
<dbReference type="PANTHER" id="PTHR22763">
    <property type="entry name" value="RING ZINC FINGER PROTEIN"/>
    <property type="match status" value="1"/>
</dbReference>
<dbReference type="SMART" id="SM00184">
    <property type="entry name" value="RING"/>
    <property type="match status" value="1"/>
</dbReference>
<evidence type="ECO:0000313" key="20">
    <source>
        <dbReference type="Proteomes" id="UP001301769"/>
    </source>
</evidence>
<feature type="chain" id="PRO_5042935541" description="RING-type E3 ubiquitin transferase" evidence="17">
    <location>
        <begin position="25"/>
        <end position="866"/>
    </location>
</feature>
<keyword evidence="20" id="KW-1185">Reference proteome</keyword>
<accession>A0AAN6YM88</accession>
<evidence type="ECO:0000256" key="11">
    <source>
        <dbReference type="ARBA" id="ARBA00022833"/>
    </source>
</evidence>
<evidence type="ECO:0000256" key="13">
    <source>
        <dbReference type="ARBA" id="ARBA00023136"/>
    </source>
</evidence>
<dbReference type="PANTHER" id="PTHR22763:SF162">
    <property type="entry name" value="TRANSMEMBRANE E3 UBIQUITIN-PROTEIN LIGASE 1"/>
    <property type="match status" value="1"/>
</dbReference>
<keyword evidence="12 16" id="KW-1133">Transmembrane helix</keyword>
<keyword evidence="9 14" id="KW-0863">Zinc-finger</keyword>
<evidence type="ECO:0000256" key="2">
    <source>
        <dbReference type="ARBA" id="ARBA00004127"/>
    </source>
</evidence>
<dbReference type="SUPFAM" id="SSF57850">
    <property type="entry name" value="RING/U-box"/>
    <property type="match status" value="1"/>
</dbReference>
<dbReference type="InterPro" id="IPR050731">
    <property type="entry name" value="HRD1_E3_ubiq-ligases"/>
</dbReference>
<keyword evidence="10" id="KW-0833">Ubl conjugation pathway</keyword>
<evidence type="ECO:0000256" key="3">
    <source>
        <dbReference type="ARBA" id="ARBA00004906"/>
    </source>
</evidence>
<feature type="region of interest" description="Disordered" evidence="15">
    <location>
        <begin position="488"/>
        <end position="525"/>
    </location>
</feature>
<reference evidence="19" key="2">
    <citation type="submission" date="2023-05" db="EMBL/GenBank/DDBJ databases">
        <authorList>
            <consortium name="Lawrence Berkeley National Laboratory"/>
            <person name="Steindorff A."/>
            <person name="Hensen N."/>
            <person name="Bonometti L."/>
            <person name="Westerberg I."/>
            <person name="Brannstrom I.O."/>
            <person name="Guillou S."/>
            <person name="Cros-Aarteil S."/>
            <person name="Calhoun S."/>
            <person name="Haridas S."/>
            <person name="Kuo A."/>
            <person name="Mondo S."/>
            <person name="Pangilinan J."/>
            <person name="Riley R."/>
            <person name="Labutti K."/>
            <person name="Andreopoulos B."/>
            <person name="Lipzen A."/>
            <person name="Chen C."/>
            <person name="Yanf M."/>
            <person name="Daum C."/>
            <person name="Ng V."/>
            <person name="Clum A."/>
            <person name="Ohm R."/>
            <person name="Martin F."/>
            <person name="Silar P."/>
            <person name="Natvig D."/>
            <person name="Lalanne C."/>
            <person name="Gautier V."/>
            <person name="Ament-Velasquez S.L."/>
            <person name="Kruys A."/>
            <person name="Hutchinson M.I."/>
            <person name="Powell A.J."/>
            <person name="Barry K."/>
            <person name="Miller A.N."/>
            <person name="Grigoriev I.V."/>
            <person name="Debuchy R."/>
            <person name="Gladieux P."/>
            <person name="Thoren M.H."/>
            <person name="Johannesson H."/>
        </authorList>
    </citation>
    <scope>NUCLEOTIDE SEQUENCE</scope>
    <source>
        <strain evidence="19">PSN293</strain>
    </source>
</reference>
<keyword evidence="8 17" id="KW-0732">Signal</keyword>
<evidence type="ECO:0000256" key="5">
    <source>
        <dbReference type="ARBA" id="ARBA00022679"/>
    </source>
</evidence>
<dbReference type="PROSITE" id="PS50089">
    <property type="entry name" value="ZF_RING_2"/>
    <property type="match status" value="1"/>
</dbReference>
<comment type="catalytic activity">
    <reaction evidence="1">
        <text>S-ubiquitinyl-[E2 ubiquitin-conjugating enzyme]-L-cysteine + [acceptor protein]-L-lysine = [E2 ubiquitin-conjugating enzyme]-L-cysteine + N(6)-ubiquitinyl-[acceptor protein]-L-lysine.</text>
        <dbReference type="EC" id="2.3.2.27"/>
    </reaction>
</comment>
<dbReference type="GO" id="GO:0044695">
    <property type="term" value="C:Dsc E3 ubiquitin ligase complex"/>
    <property type="evidence" value="ECO:0007669"/>
    <property type="project" value="TreeGrafter"/>
</dbReference>
<name>A0AAN6YM88_9PEZI</name>
<dbReference type="GO" id="GO:0008270">
    <property type="term" value="F:zinc ion binding"/>
    <property type="evidence" value="ECO:0007669"/>
    <property type="project" value="UniProtKB-KW"/>
</dbReference>
<evidence type="ECO:0000256" key="15">
    <source>
        <dbReference type="SAM" id="MobiDB-lite"/>
    </source>
</evidence>
<dbReference type="Proteomes" id="UP001301769">
    <property type="component" value="Unassembled WGS sequence"/>
</dbReference>
<dbReference type="InterPro" id="IPR013083">
    <property type="entry name" value="Znf_RING/FYVE/PHD"/>
</dbReference>
<feature type="region of interest" description="Disordered" evidence="15">
    <location>
        <begin position="740"/>
        <end position="784"/>
    </location>
</feature>
<comment type="caution">
    <text evidence="19">The sequence shown here is derived from an EMBL/GenBank/DDBJ whole genome shotgun (WGS) entry which is preliminary data.</text>
</comment>
<evidence type="ECO:0000256" key="16">
    <source>
        <dbReference type="SAM" id="Phobius"/>
    </source>
</evidence>
<feature type="compositionally biased region" description="Basic and acidic residues" evidence="15">
    <location>
        <begin position="775"/>
        <end position="784"/>
    </location>
</feature>
<evidence type="ECO:0000256" key="9">
    <source>
        <dbReference type="ARBA" id="ARBA00022771"/>
    </source>
</evidence>
<feature type="transmembrane region" description="Helical" evidence="16">
    <location>
        <begin position="642"/>
        <end position="662"/>
    </location>
</feature>
<evidence type="ECO:0000313" key="19">
    <source>
        <dbReference type="EMBL" id="KAK4219272.1"/>
    </source>
</evidence>
<sequence>MPQAIENIRIILILVLVFWVLTSGDVDTPLTLDPSASNSRLARQRHALQVLNATEWGDFSPDLPNGYLNLTGFRQDDGYAWEDLDHFRGRCREWSRNAFSFVAHGDGGTGENDWVKGPEQITWLNASGTVSGEWVRQPGTSERQATNYNLSAISPGLGWPAGHTEWDRNITGSYGTVLVRLSEGAEDTEYEEKAKDRKPLSSDLVREVSASVEFQDVASGSSSWDMHLHGVHWPRQGAILLATTSEKFAGIFGLPHLAPGEHFFNTSQQLLNKTIQENLERSVSDTGNPWTSELSGTEDPWSLTPHCEYVMYLQLHSIESSLHSPFSDVADLENELRHPSGAPLGRIPPLRMSLVAWSPDCSYFLESKGPPHYAAIDGQHLVGMKDEVYNYTASRMLLTFGAVLLGQLWLFQQQIRETITPSTKGRVGFYTASMMLLADGVVFSAASAWSLSAISSLLPVLVVSFASLMLMTLEGNFLRDVYHIQAPQRSRTRPTNNTPRATTPPPAPAENNNNNNNTLPQPVTAGPPRVASPPIIIPSDQDIDAEIAEATAAGAAAVPSALPQTTTTTTNPNTQPAIRSFSQVVTFLFLIGTVLLFITAASSSWAVTIRTLYRNTITFTYFSMWIPQIVRNILRNSRQAFSWRFIIGQSTLRLVPFAYFYLYEDNFLFVKTDPQTFCVLLGWVWCQFCYLWFQDVLGPRTGIPRFLHRWLPEVWDYHPLLKEDNIESGVLPIGLSKCDDSPGGGRATRSGSISQSSTKTTDNILAGGSSSSSSGERDHRERDKEAERSGIKICCVDCTICKEVLEVPVVKEGAAEPAFANPVAGLFARRAYMVTPCRHIFHTECLGGWLKVRLQCPICREALPPL</sequence>
<keyword evidence="13 16" id="KW-0472">Membrane</keyword>
<dbReference type="GO" id="GO:0061630">
    <property type="term" value="F:ubiquitin protein ligase activity"/>
    <property type="evidence" value="ECO:0007669"/>
    <property type="project" value="UniProtKB-EC"/>
</dbReference>